<dbReference type="AlphaFoldDB" id="A0A1L5NQN6"/>
<dbReference type="OrthoDB" id="8454019at2"/>
<feature type="compositionally biased region" description="Basic and acidic residues" evidence="2">
    <location>
        <begin position="92"/>
        <end position="101"/>
    </location>
</feature>
<evidence type="ECO:0000256" key="1">
    <source>
        <dbReference type="SAM" id="Coils"/>
    </source>
</evidence>
<evidence type="ECO:0000313" key="3">
    <source>
        <dbReference type="EMBL" id="APO70197.1"/>
    </source>
</evidence>
<reference evidence="3 4" key="1">
    <citation type="submission" date="2016-09" db="EMBL/GenBank/DDBJ databases">
        <title>The complete genome sequences of Rhizobium gallicum, symbiovars gallicum and phaseoli, symbionts associated to common bean (Phaseolus vulgaris).</title>
        <authorList>
            <person name="Bustos P."/>
            <person name="Santamaria R.I."/>
            <person name="Perez-Carrascal O.M."/>
            <person name="Juarez S."/>
            <person name="Lozano L."/>
            <person name="Martinez-Flores I."/>
            <person name="Martinez-Romero E."/>
            <person name="Cevallos M."/>
            <person name="Romero D."/>
            <person name="Davila G."/>
            <person name="Gonzalez V."/>
        </authorList>
    </citation>
    <scope>NUCLEOTIDE SEQUENCE [LARGE SCALE GENOMIC DNA]</scope>
    <source>
        <strain evidence="3 4">IE4872</strain>
        <plasmid evidence="4">prgalie4872c</plasmid>
    </source>
</reference>
<feature type="region of interest" description="Disordered" evidence="2">
    <location>
        <begin position="39"/>
        <end position="145"/>
    </location>
</feature>
<accession>A0A1L5NQN6</accession>
<feature type="compositionally biased region" description="Basic and acidic residues" evidence="2">
    <location>
        <begin position="64"/>
        <end position="83"/>
    </location>
</feature>
<feature type="compositionally biased region" description="Basic and acidic residues" evidence="2">
    <location>
        <begin position="128"/>
        <end position="140"/>
    </location>
</feature>
<feature type="coiled-coil region" evidence="1">
    <location>
        <begin position="145"/>
        <end position="172"/>
    </location>
</feature>
<dbReference type="EMBL" id="CP017104">
    <property type="protein sequence ID" value="APO70197.1"/>
    <property type="molecule type" value="Genomic_DNA"/>
</dbReference>
<dbReference type="RefSeq" id="WP_074070750.1">
    <property type="nucleotide sequence ID" value="NZ_CP017104.1"/>
</dbReference>
<gene>
    <name evidence="3" type="ORF">IE4872_PC00167</name>
</gene>
<name>A0A1L5NQN6_9HYPH</name>
<geneLocation type="plasmid" evidence="4">
    <name>prgalie4872c</name>
</geneLocation>
<keyword evidence="1" id="KW-0175">Coiled coil</keyword>
<evidence type="ECO:0000313" key="4">
    <source>
        <dbReference type="Proteomes" id="UP000184749"/>
    </source>
</evidence>
<protein>
    <submittedName>
        <fullName evidence="3">Uncharacterized protein</fullName>
    </submittedName>
</protein>
<keyword evidence="3" id="KW-0614">Plasmid</keyword>
<dbReference type="Proteomes" id="UP000184749">
    <property type="component" value="Plasmid pRgalIE4872c"/>
</dbReference>
<proteinExistence type="predicted"/>
<sequence>MKTQQRKFVVELKSTRRRSTMRPASIWANTDLKAHVREAEAEAPHLFEPNMVSKVPGQESELSTDPRPETHLSDNTEAGDERQISASLVAPEHADTPRQDNDLAFSSIPQLKEDSSGRRSPTAARRRREADGNRHADGAKSVRSMRSAAAQVEAASDELVALDEENRRLRGLLTKHLLQQNMQLQKMLARFDVI</sequence>
<organism evidence="3 4">
    <name type="scientific">Rhizobium gallicum</name>
    <dbReference type="NCBI Taxonomy" id="56730"/>
    <lineage>
        <taxon>Bacteria</taxon>
        <taxon>Pseudomonadati</taxon>
        <taxon>Pseudomonadota</taxon>
        <taxon>Alphaproteobacteria</taxon>
        <taxon>Hyphomicrobiales</taxon>
        <taxon>Rhizobiaceae</taxon>
        <taxon>Rhizobium/Agrobacterium group</taxon>
        <taxon>Rhizobium</taxon>
    </lineage>
</organism>
<evidence type="ECO:0000256" key="2">
    <source>
        <dbReference type="SAM" id="MobiDB-lite"/>
    </source>
</evidence>